<dbReference type="Gene3D" id="3.40.140.10">
    <property type="entry name" value="Cytidine Deaminase, domain 2"/>
    <property type="match status" value="1"/>
</dbReference>
<feature type="domain" description="CMP/dCMP-type deaminase" evidence="5">
    <location>
        <begin position="22"/>
        <end position="143"/>
    </location>
</feature>
<keyword evidence="4" id="KW-0862">Zinc</keyword>
<comment type="similarity">
    <text evidence="1">Belongs to the cytidine and deoxycytidylate deaminase family.</text>
</comment>
<evidence type="ECO:0000256" key="2">
    <source>
        <dbReference type="ARBA" id="ARBA00022723"/>
    </source>
</evidence>
<dbReference type="InterPro" id="IPR050202">
    <property type="entry name" value="Cyt/Deoxycyt_deaminase"/>
</dbReference>
<dbReference type="OrthoDB" id="9795347at2"/>
<dbReference type="AlphaFoldDB" id="A0A0A2FG33"/>
<evidence type="ECO:0000313" key="7">
    <source>
        <dbReference type="EMBL" id="SQH72231.1"/>
    </source>
</evidence>
<reference evidence="6 8" key="1">
    <citation type="submission" date="2014-08" db="EMBL/GenBank/DDBJ databases">
        <title>Porphyromonas crevioricanis strain:COT-253_OH1447 Genome sequencing.</title>
        <authorList>
            <person name="Wallis C."/>
            <person name="Deusch O."/>
            <person name="O'Flynn C."/>
            <person name="Davis I."/>
            <person name="Jospin G."/>
            <person name="Darling A.E."/>
            <person name="Coil D.A."/>
            <person name="Alexiev A."/>
            <person name="Horsfall A."/>
            <person name="Kirkwood N."/>
            <person name="Harris S."/>
            <person name="Eisen J.A."/>
        </authorList>
    </citation>
    <scope>NUCLEOTIDE SEQUENCE [LARGE SCALE GENOMIC DNA]</scope>
    <source>
        <strain evidence="8">COT-253 OH1447</strain>
        <strain evidence="6">COT-253_OH1447</strain>
    </source>
</reference>
<evidence type="ECO:0000313" key="6">
    <source>
        <dbReference type="EMBL" id="KGN94205.1"/>
    </source>
</evidence>
<dbReference type="InterPro" id="IPR002125">
    <property type="entry name" value="CMP_dCMP_dom"/>
</dbReference>
<evidence type="ECO:0000256" key="4">
    <source>
        <dbReference type="ARBA" id="ARBA00022833"/>
    </source>
</evidence>
<keyword evidence="3 7" id="KW-0378">Hydrolase</keyword>
<proteinExistence type="inferred from homology"/>
<dbReference type="PANTHER" id="PTHR11644:SF2">
    <property type="entry name" value="CYTIDINE DEAMINASE"/>
    <property type="match status" value="1"/>
</dbReference>
<keyword evidence="9" id="KW-1185">Reference proteome</keyword>
<gene>
    <name evidence="7" type="primary">cdd</name>
    <name evidence="6" type="ORF">HQ38_06675</name>
    <name evidence="7" type="ORF">NCTC12858_00037</name>
</gene>
<evidence type="ECO:0000256" key="1">
    <source>
        <dbReference type="ARBA" id="ARBA00006576"/>
    </source>
</evidence>
<dbReference type="NCBIfam" id="NF004064">
    <property type="entry name" value="PRK05578.1"/>
    <property type="match status" value="1"/>
</dbReference>
<protein>
    <submittedName>
        <fullName evidence="7">Cytidine deaminase</fullName>
        <ecNumber evidence="7">3.5.4.5</ecNumber>
    </submittedName>
</protein>
<reference evidence="7 9" key="2">
    <citation type="submission" date="2018-06" db="EMBL/GenBank/DDBJ databases">
        <authorList>
            <consortium name="Pathogen Informatics"/>
            <person name="Doyle S."/>
        </authorList>
    </citation>
    <scope>NUCLEOTIDE SEQUENCE [LARGE SCALE GENOMIC DNA]</scope>
    <source>
        <strain evidence="7 9">NCTC12858</strain>
    </source>
</reference>
<keyword evidence="2" id="KW-0479">Metal-binding</keyword>
<sequence>MKCEHKILEIPYSIVRREDMSNELRALEQAAVAAAEDAYAKYSNFRVGAAVLLSNGEIVSGSNQENSAYPSGICAERTALFYAGAKYPNEAVEKLLIVAFSPHGRVRVASPCGACRQVMLETSVRFHPYPVYLAGPEEVICIEDNRDALPFPFDGSDL</sequence>
<dbReference type="STRING" id="393921.HQ45_04190"/>
<dbReference type="InterPro" id="IPR016193">
    <property type="entry name" value="Cytidine_deaminase-like"/>
</dbReference>
<dbReference type="GO" id="GO:0005829">
    <property type="term" value="C:cytosol"/>
    <property type="evidence" value="ECO:0007669"/>
    <property type="project" value="TreeGrafter"/>
</dbReference>
<dbReference type="SUPFAM" id="SSF53927">
    <property type="entry name" value="Cytidine deaminase-like"/>
    <property type="match status" value="1"/>
</dbReference>
<dbReference type="eggNOG" id="COG0295">
    <property type="taxonomic scope" value="Bacteria"/>
</dbReference>
<dbReference type="Proteomes" id="UP000030136">
    <property type="component" value="Unassembled WGS sequence"/>
</dbReference>
<dbReference type="InterPro" id="IPR016192">
    <property type="entry name" value="APOBEC/CMP_deaminase_Zn-bd"/>
</dbReference>
<organism evidence="7 9">
    <name type="scientific">Porphyromonas crevioricanis</name>
    <dbReference type="NCBI Taxonomy" id="393921"/>
    <lineage>
        <taxon>Bacteria</taxon>
        <taxon>Pseudomonadati</taxon>
        <taxon>Bacteroidota</taxon>
        <taxon>Bacteroidia</taxon>
        <taxon>Bacteroidales</taxon>
        <taxon>Porphyromonadaceae</taxon>
        <taxon>Porphyromonas</taxon>
    </lineage>
</organism>
<dbReference type="GO" id="GO:0042802">
    <property type="term" value="F:identical protein binding"/>
    <property type="evidence" value="ECO:0007669"/>
    <property type="project" value="UniProtKB-ARBA"/>
</dbReference>
<accession>A0A0A2FG33</accession>
<dbReference type="GO" id="GO:0072527">
    <property type="term" value="P:pyrimidine-containing compound metabolic process"/>
    <property type="evidence" value="ECO:0007669"/>
    <property type="project" value="UniProtKB-ARBA"/>
</dbReference>
<dbReference type="GO" id="GO:0008270">
    <property type="term" value="F:zinc ion binding"/>
    <property type="evidence" value="ECO:0007669"/>
    <property type="project" value="InterPro"/>
</dbReference>
<evidence type="ECO:0000313" key="9">
    <source>
        <dbReference type="Proteomes" id="UP000249300"/>
    </source>
</evidence>
<dbReference type="PANTHER" id="PTHR11644">
    <property type="entry name" value="CYTIDINE DEAMINASE"/>
    <property type="match status" value="1"/>
</dbReference>
<evidence type="ECO:0000256" key="3">
    <source>
        <dbReference type="ARBA" id="ARBA00022801"/>
    </source>
</evidence>
<name>A0A0A2FG33_9PORP</name>
<dbReference type="PROSITE" id="PS51747">
    <property type="entry name" value="CYT_DCMP_DEAMINASES_2"/>
    <property type="match status" value="1"/>
</dbReference>
<dbReference type="GO" id="GO:0055086">
    <property type="term" value="P:nucleobase-containing small molecule metabolic process"/>
    <property type="evidence" value="ECO:0007669"/>
    <property type="project" value="UniProtKB-ARBA"/>
</dbReference>
<dbReference type="EC" id="3.5.4.5" evidence="7"/>
<dbReference type="Proteomes" id="UP000249300">
    <property type="component" value="Chromosome 1"/>
</dbReference>
<evidence type="ECO:0000259" key="5">
    <source>
        <dbReference type="PROSITE" id="PS51747"/>
    </source>
</evidence>
<dbReference type="PROSITE" id="PS00903">
    <property type="entry name" value="CYT_DCMP_DEAMINASES_1"/>
    <property type="match status" value="1"/>
</dbReference>
<dbReference type="KEGG" id="pcre:NCTC12858_00037"/>
<dbReference type="GO" id="GO:0004126">
    <property type="term" value="F:cytidine deaminase activity"/>
    <property type="evidence" value="ECO:0007669"/>
    <property type="project" value="UniProtKB-EC"/>
</dbReference>
<dbReference type="Pfam" id="PF00383">
    <property type="entry name" value="dCMP_cyt_deam_1"/>
    <property type="match status" value="1"/>
</dbReference>
<evidence type="ECO:0000313" key="8">
    <source>
        <dbReference type="Proteomes" id="UP000030136"/>
    </source>
</evidence>
<dbReference type="CDD" id="cd01283">
    <property type="entry name" value="cytidine_deaminase"/>
    <property type="match status" value="1"/>
</dbReference>
<dbReference type="EMBL" id="JQJC01000020">
    <property type="protein sequence ID" value="KGN94205.1"/>
    <property type="molecule type" value="Genomic_DNA"/>
</dbReference>
<dbReference type="EMBL" id="LS483447">
    <property type="protein sequence ID" value="SQH72231.1"/>
    <property type="molecule type" value="Genomic_DNA"/>
</dbReference>